<dbReference type="SUPFAM" id="SSF53187">
    <property type="entry name" value="Zn-dependent exopeptidases"/>
    <property type="match status" value="1"/>
</dbReference>
<dbReference type="PIRSF" id="PIRSF029730">
    <property type="entry name" value="UCP029730"/>
    <property type="match status" value="1"/>
</dbReference>
<evidence type="ECO:0000313" key="2">
    <source>
        <dbReference type="Proteomes" id="UP000646365"/>
    </source>
</evidence>
<proteinExistence type="predicted"/>
<comment type="caution">
    <text evidence="1">The sequence shown here is derived from an EMBL/GenBank/DDBJ whole genome shotgun (WGS) entry which is preliminary data.</text>
</comment>
<dbReference type="AlphaFoldDB" id="A0A8J2YVJ2"/>
<evidence type="ECO:0000313" key="1">
    <source>
        <dbReference type="EMBL" id="GGF23864.1"/>
    </source>
</evidence>
<gene>
    <name evidence="1" type="ORF">GCM10011611_32440</name>
</gene>
<dbReference type="InterPro" id="IPR007709">
    <property type="entry name" value="N-FG_amidohydro"/>
</dbReference>
<dbReference type="Gene3D" id="3.40.630.40">
    <property type="entry name" value="Zn-dependent exopeptidases"/>
    <property type="match status" value="1"/>
</dbReference>
<dbReference type="Pfam" id="PF05013">
    <property type="entry name" value="FGase"/>
    <property type="match status" value="1"/>
</dbReference>
<reference evidence="1" key="1">
    <citation type="journal article" date="2014" name="Int. J. Syst. Evol. Microbiol.">
        <title>Complete genome sequence of Corynebacterium casei LMG S-19264T (=DSM 44701T), isolated from a smear-ripened cheese.</title>
        <authorList>
            <consortium name="US DOE Joint Genome Institute (JGI-PGF)"/>
            <person name="Walter F."/>
            <person name="Albersmeier A."/>
            <person name="Kalinowski J."/>
            <person name="Ruckert C."/>
        </authorList>
    </citation>
    <scope>NUCLEOTIDE SEQUENCE</scope>
    <source>
        <strain evidence="1">CGMCC 1.15725</strain>
    </source>
</reference>
<dbReference type="EMBL" id="BMJQ01000008">
    <property type="protein sequence ID" value="GGF23864.1"/>
    <property type="molecule type" value="Genomic_DNA"/>
</dbReference>
<dbReference type="InterPro" id="IPR011227">
    <property type="entry name" value="UCP029730"/>
</dbReference>
<reference evidence="1" key="2">
    <citation type="submission" date="2020-09" db="EMBL/GenBank/DDBJ databases">
        <authorList>
            <person name="Sun Q."/>
            <person name="Zhou Y."/>
        </authorList>
    </citation>
    <scope>NUCLEOTIDE SEQUENCE</scope>
    <source>
        <strain evidence="1">CGMCC 1.15725</strain>
    </source>
</reference>
<protein>
    <submittedName>
        <fullName evidence="1">N-formylglutamate amidohydrolase</fullName>
    </submittedName>
</protein>
<sequence>MPEKTTVSDADGRASLLRMGDPSPFTVINPYGRAKVLLLCDHASRAVPNALDNLGLADADLAKHVGWDIGAAALTHELSRRWDAPAVLSGFSRLVVDCNRTLGEATSMPAVSDGITVPGNQGLSADQIEARATACYWPYHGAVTAALDRFAAAGVAPAVISMHSFTPRMNGLERPWHVGVLWDRDPRLAVPLIANLARLHGLAVGDNEPYSARDPHGFTLRHHVNPRGLPNVLLEMRQDEVGTDEGVLRYADFLETAFAPILADPALYRPALYL</sequence>
<keyword evidence="2" id="KW-1185">Reference proteome</keyword>
<organism evidence="1 2">
    <name type="scientific">Aliidongia dinghuensis</name>
    <dbReference type="NCBI Taxonomy" id="1867774"/>
    <lineage>
        <taxon>Bacteria</taxon>
        <taxon>Pseudomonadati</taxon>
        <taxon>Pseudomonadota</taxon>
        <taxon>Alphaproteobacteria</taxon>
        <taxon>Rhodospirillales</taxon>
        <taxon>Dongiaceae</taxon>
        <taxon>Aliidongia</taxon>
    </lineage>
</organism>
<accession>A0A8J2YVJ2</accession>
<dbReference type="Proteomes" id="UP000646365">
    <property type="component" value="Unassembled WGS sequence"/>
</dbReference>
<name>A0A8J2YVJ2_9PROT</name>
<dbReference type="RefSeq" id="WP_189047596.1">
    <property type="nucleotide sequence ID" value="NZ_BMJQ01000008.1"/>
</dbReference>